<protein>
    <submittedName>
        <fullName evidence="12">Tyrosine-type recombinase/integrase</fullName>
    </submittedName>
</protein>
<reference evidence="12" key="2">
    <citation type="journal article" date="2021" name="PeerJ">
        <title>Extensive microbial diversity within the chicken gut microbiome revealed by metagenomics and culture.</title>
        <authorList>
            <person name="Gilroy R."/>
            <person name="Ravi A."/>
            <person name="Getino M."/>
            <person name="Pursley I."/>
            <person name="Horton D.L."/>
            <person name="Alikhan N.F."/>
            <person name="Baker D."/>
            <person name="Gharbi K."/>
            <person name="Hall N."/>
            <person name="Watson M."/>
            <person name="Adriaenssens E.M."/>
            <person name="Foster-Nyarko E."/>
            <person name="Jarju S."/>
            <person name="Secka A."/>
            <person name="Antonio M."/>
            <person name="Oren A."/>
            <person name="Chaudhuri R.R."/>
            <person name="La Ragione R."/>
            <person name="Hildebrand F."/>
            <person name="Pallen M.J."/>
        </authorList>
    </citation>
    <scope>NUCLEOTIDE SEQUENCE</scope>
    <source>
        <strain evidence="12">F6-4510</strain>
    </source>
</reference>
<feature type="domain" description="Tyr recombinase" evidence="10">
    <location>
        <begin position="152"/>
        <end position="349"/>
    </location>
</feature>
<dbReference type="InterPro" id="IPR011010">
    <property type="entry name" value="DNA_brk_join_enz"/>
</dbReference>
<keyword evidence="5" id="KW-0229">DNA integration</keyword>
<keyword evidence="6 9" id="KW-0238">DNA-binding</keyword>
<evidence type="ECO:0000256" key="3">
    <source>
        <dbReference type="ARBA" id="ARBA00022618"/>
    </source>
</evidence>
<dbReference type="GO" id="GO:0015074">
    <property type="term" value="P:DNA integration"/>
    <property type="evidence" value="ECO:0007669"/>
    <property type="project" value="UniProtKB-KW"/>
</dbReference>
<dbReference type="InterPro" id="IPR010998">
    <property type="entry name" value="Integrase_recombinase_N"/>
</dbReference>
<keyword evidence="8" id="KW-0131">Cell cycle</keyword>
<evidence type="ECO:0000256" key="5">
    <source>
        <dbReference type="ARBA" id="ARBA00022908"/>
    </source>
</evidence>
<evidence type="ECO:0000256" key="8">
    <source>
        <dbReference type="ARBA" id="ARBA00023306"/>
    </source>
</evidence>
<keyword evidence="3" id="KW-0132">Cell division</keyword>
<evidence type="ECO:0000256" key="4">
    <source>
        <dbReference type="ARBA" id="ARBA00022829"/>
    </source>
</evidence>
<proteinExistence type="predicted"/>
<dbReference type="Pfam" id="PF00589">
    <property type="entry name" value="Phage_integrase"/>
    <property type="match status" value="1"/>
</dbReference>
<evidence type="ECO:0000256" key="2">
    <source>
        <dbReference type="ARBA" id="ARBA00022490"/>
    </source>
</evidence>
<reference evidence="12" key="1">
    <citation type="submission" date="2020-10" db="EMBL/GenBank/DDBJ databases">
        <authorList>
            <person name="Gilroy R."/>
        </authorList>
    </citation>
    <scope>NUCLEOTIDE SEQUENCE</scope>
    <source>
        <strain evidence="12">F6-4510</strain>
    </source>
</reference>
<dbReference type="PANTHER" id="PTHR30349">
    <property type="entry name" value="PHAGE INTEGRASE-RELATED"/>
    <property type="match status" value="1"/>
</dbReference>
<accession>A0A9D9DZ28</accession>
<evidence type="ECO:0000256" key="6">
    <source>
        <dbReference type="ARBA" id="ARBA00023125"/>
    </source>
</evidence>
<keyword evidence="4" id="KW-0159">Chromosome partition</keyword>
<evidence type="ECO:0000259" key="10">
    <source>
        <dbReference type="PROSITE" id="PS51898"/>
    </source>
</evidence>
<dbReference type="GO" id="GO:0003677">
    <property type="term" value="F:DNA binding"/>
    <property type="evidence" value="ECO:0007669"/>
    <property type="project" value="UniProtKB-UniRule"/>
</dbReference>
<dbReference type="Proteomes" id="UP000823611">
    <property type="component" value="Unassembled WGS sequence"/>
</dbReference>
<dbReference type="PROSITE" id="PS51898">
    <property type="entry name" value="TYR_RECOMBINASE"/>
    <property type="match status" value="1"/>
</dbReference>
<dbReference type="AlphaFoldDB" id="A0A9D9DZ28"/>
<sequence length="354" mass="41098">MADYFQEQKQKYTLQLREILKSLPPFADEFFRGISLTTSVKTRVGYAHDLRIFFNYILDFVDGFENKTMKDITISDLDLIESEEIDRFLEYLSYYTKNDYKNSKSEQEFQNDEHGKARKLAAIRSMYKFFYKKKKVKANPAAIVDLPKIHEKAIIRLDVDEVANLLDEIESGENLSERQKKFHEKLKLRDLALVTLLLGTGMRVSECVGINLDDIDFKQNGVKVTRKGGNQVILYFGDEVREALLNYIDYRNESLVKSEDETALFLSNRGTRINVRSVQNLVKKYSQLVTSVKNITPHKLRSTYGTNLYQETGDIYLVADVLGHADVNTTRKHYADIEESRRRLASKVIKLRKD</sequence>
<keyword evidence="7" id="KW-0233">DNA recombination</keyword>
<feature type="domain" description="Core-binding (CB)" evidence="11">
    <location>
        <begin position="21"/>
        <end position="131"/>
    </location>
</feature>
<dbReference type="SUPFAM" id="SSF56349">
    <property type="entry name" value="DNA breaking-rejoining enzymes"/>
    <property type="match status" value="1"/>
</dbReference>
<keyword evidence="2" id="KW-0963">Cytoplasm</keyword>
<dbReference type="InterPro" id="IPR050090">
    <property type="entry name" value="Tyrosine_recombinase_XerCD"/>
</dbReference>
<dbReference type="EMBL" id="JADIMX010000034">
    <property type="protein sequence ID" value="MBO8434039.1"/>
    <property type="molecule type" value="Genomic_DNA"/>
</dbReference>
<dbReference type="Gene3D" id="1.10.150.130">
    <property type="match status" value="1"/>
</dbReference>
<evidence type="ECO:0000259" key="11">
    <source>
        <dbReference type="PROSITE" id="PS51900"/>
    </source>
</evidence>
<dbReference type="InterPro" id="IPR044068">
    <property type="entry name" value="CB"/>
</dbReference>
<dbReference type="PROSITE" id="PS51900">
    <property type="entry name" value="CB"/>
    <property type="match status" value="1"/>
</dbReference>
<dbReference type="InterPro" id="IPR002104">
    <property type="entry name" value="Integrase_catalytic"/>
</dbReference>
<dbReference type="GO" id="GO:0007059">
    <property type="term" value="P:chromosome segregation"/>
    <property type="evidence" value="ECO:0007669"/>
    <property type="project" value="UniProtKB-KW"/>
</dbReference>
<dbReference type="GO" id="GO:0051301">
    <property type="term" value="P:cell division"/>
    <property type="evidence" value="ECO:0007669"/>
    <property type="project" value="UniProtKB-KW"/>
</dbReference>
<evidence type="ECO:0000256" key="9">
    <source>
        <dbReference type="PROSITE-ProRule" id="PRU01248"/>
    </source>
</evidence>
<dbReference type="GO" id="GO:0005737">
    <property type="term" value="C:cytoplasm"/>
    <property type="evidence" value="ECO:0007669"/>
    <property type="project" value="UniProtKB-SubCell"/>
</dbReference>
<gene>
    <name evidence="12" type="ORF">IAC55_01790</name>
</gene>
<dbReference type="GO" id="GO:0006310">
    <property type="term" value="P:DNA recombination"/>
    <property type="evidence" value="ECO:0007669"/>
    <property type="project" value="UniProtKB-KW"/>
</dbReference>
<organism evidence="12 13">
    <name type="scientific">Candidatus Fimicola merdigallinarum</name>
    <dbReference type="NCBI Taxonomy" id="2840819"/>
    <lineage>
        <taxon>Bacteria</taxon>
        <taxon>Bacillati</taxon>
        <taxon>Bacillota</taxon>
        <taxon>Clostridia</taxon>
        <taxon>Lachnospirales</taxon>
        <taxon>Lachnospiraceae</taxon>
        <taxon>Lachnospiraceae incertae sedis</taxon>
        <taxon>Candidatus Fimicola</taxon>
    </lineage>
</organism>
<dbReference type="Gene3D" id="1.10.443.10">
    <property type="entry name" value="Intergrase catalytic core"/>
    <property type="match status" value="1"/>
</dbReference>
<name>A0A9D9DZ28_9FIRM</name>
<evidence type="ECO:0000256" key="1">
    <source>
        <dbReference type="ARBA" id="ARBA00004496"/>
    </source>
</evidence>
<evidence type="ECO:0000313" key="13">
    <source>
        <dbReference type="Proteomes" id="UP000823611"/>
    </source>
</evidence>
<dbReference type="InterPro" id="IPR013762">
    <property type="entry name" value="Integrase-like_cat_sf"/>
</dbReference>
<comment type="subcellular location">
    <subcellularLocation>
        <location evidence="1">Cytoplasm</location>
    </subcellularLocation>
</comment>
<dbReference type="PANTHER" id="PTHR30349:SF77">
    <property type="entry name" value="TYROSINE RECOMBINASE XERC"/>
    <property type="match status" value="1"/>
</dbReference>
<comment type="caution">
    <text evidence="12">The sequence shown here is derived from an EMBL/GenBank/DDBJ whole genome shotgun (WGS) entry which is preliminary data.</text>
</comment>
<evidence type="ECO:0000256" key="7">
    <source>
        <dbReference type="ARBA" id="ARBA00023172"/>
    </source>
</evidence>
<evidence type="ECO:0000313" key="12">
    <source>
        <dbReference type="EMBL" id="MBO8434039.1"/>
    </source>
</evidence>